<dbReference type="GO" id="GO:0000921">
    <property type="term" value="P:septin ring assembly"/>
    <property type="evidence" value="ECO:0007669"/>
    <property type="project" value="InterPro"/>
</dbReference>
<comment type="function">
    <text evidence="6">Negative regulator of FtsZ ring formation; modulates the frequency and position of FtsZ ring formation. Inhibits FtsZ ring formation at polar sites. Interacts either with FtsZ or with one of its binding partners to promote depolymerization.</text>
</comment>
<feature type="topological domain" description="Cytoplasmic" evidence="6">
    <location>
        <begin position="26"/>
        <end position="577"/>
    </location>
</feature>
<reference evidence="8" key="2">
    <citation type="submission" date="2021-09" db="EMBL/GenBank/DDBJ databases">
        <authorList>
            <person name="Gilroy R."/>
        </authorList>
    </citation>
    <scope>NUCLEOTIDE SEQUENCE</scope>
    <source>
        <strain evidence="8">CHK173-2119</strain>
    </source>
</reference>
<evidence type="ECO:0000256" key="3">
    <source>
        <dbReference type="ARBA" id="ARBA00023054"/>
    </source>
</evidence>
<reference evidence="8" key="1">
    <citation type="journal article" date="2021" name="PeerJ">
        <title>Extensive microbial diversity within the chicken gut microbiome revealed by metagenomics and culture.</title>
        <authorList>
            <person name="Gilroy R."/>
            <person name="Ravi A."/>
            <person name="Getino M."/>
            <person name="Pursley I."/>
            <person name="Horton D.L."/>
            <person name="Alikhan N.F."/>
            <person name="Baker D."/>
            <person name="Gharbi K."/>
            <person name="Hall N."/>
            <person name="Watson M."/>
            <person name="Adriaenssens E.M."/>
            <person name="Foster-Nyarko E."/>
            <person name="Jarju S."/>
            <person name="Secka A."/>
            <person name="Antonio M."/>
            <person name="Oren A."/>
            <person name="Chaudhuri R.R."/>
            <person name="La Ragione R."/>
            <person name="Hildebrand F."/>
            <person name="Pallen M.J."/>
        </authorList>
    </citation>
    <scope>NUCLEOTIDE SEQUENCE</scope>
    <source>
        <strain evidence="8">CHK173-2119</strain>
    </source>
</reference>
<keyword evidence="5 6" id="KW-0717">Septation</keyword>
<sequence length="577" mass="66502">MTQIGHIVIGLIIVVAAIYLIIFVSQRLTARKVNKLIQKKAQLAEIPMRDRLVKGRQLSLTGQSLKQFQLLEAKYNHLETNEFNNIDLKANTVLFDSQGLNFLKTAQGMKSLQQQIRDAEAIIDVVNQGLSDLEQMDAAHKQAVKDLESKYQELRKVLLSQNFAFGPAIDKLEEILGSLEDDFAEFARLTEAGDHATAAGIYETLGMETNQLEQRIEQIPDLFNKLDDTIPGQLSELQDAYNKMSAEGFRFETNIEKELANIREELEAALELLKELTLKKVSEEITRMEDRTELLYETFDKEAKAAQTVWENNENLTGYLAHNKRQNHELYARLDRLNQDFVFSKDEVGQIRTWEIQLSNDTVNFEELKQKIARHEAVFSNLISEQVAIQKDLERIEREQVARWQTYQELPGQLEQSKKRVTLLSDKLRLIQRSFERQGLPGLPETYLSIFYSVSDELERVKQQLNMARVNVDDALRQLSIVTADLDTLQERTDELIEAATVTERLVRKALLYRDNPAVAQATQQARYYYETGYDYEQAMKTLGVMLDQLEPGLTERVVQQYRQEQARLQAEFADND</sequence>
<dbReference type="HAMAP" id="MF_00728">
    <property type="entry name" value="EzrA"/>
    <property type="match status" value="1"/>
</dbReference>
<accession>A0A921B3D3</accession>
<dbReference type="GO" id="GO:0000917">
    <property type="term" value="P:division septum assembly"/>
    <property type="evidence" value="ECO:0007669"/>
    <property type="project" value="UniProtKB-KW"/>
</dbReference>
<evidence type="ECO:0000256" key="1">
    <source>
        <dbReference type="ARBA" id="ARBA00022692"/>
    </source>
</evidence>
<comment type="subcellular location">
    <subcellularLocation>
        <location evidence="6">Cell membrane</location>
        <topology evidence="6">Single-pass membrane protein</topology>
    </subcellularLocation>
    <text evidence="6">Colocalized with FtsZ to the nascent septal site.</text>
</comment>
<dbReference type="InterPro" id="IPR010379">
    <property type="entry name" value="EzrA"/>
</dbReference>
<keyword evidence="6" id="KW-0132">Cell division</keyword>
<keyword evidence="6" id="KW-1003">Cell membrane</keyword>
<dbReference type="EMBL" id="DYXY01000074">
    <property type="protein sequence ID" value="HJE15025.1"/>
    <property type="molecule type" value="Genomic_DNA"/>
</dbReference>
<evidence type="ECO:0000313" key="8">
    <source>
        <dbReference type="EMBL" id="HJE15025.1"/>
    </source>
</evidence>
<dbReference type="Proteomes" id="UP000774947">
    <property type="component" value="Unassembled WGS sequence"/>
</dbReference>
<keyword evidence="4 6" id="KW-0472">Membrane</keyword>
<evidence type="ECO:0000256" key="2">
    <source>
        <dbReference type="ARBA" id="ARBA00022989"/>
    </source>
</evidence>
<dbReference type="GO" id="GO:0005940">
    <property type="term" value="C:septin ring"/>
    <property type="evidence" value="ECO:0007669"/>
    <property type="project" value="InterPro"/>
</dbReference>
<gene>
    <name evidence="6" type="primary">ezrA</name>
    <name evidence="8" type="ORF">K8W17_02980</name>
</gene>
<proteinExistence type="inferred from homology"/>
<name>A0A921B3D3_9LACO</name>
<dbReference type="AlphaFoldDB" id="A0A921B3D3"/>
<dbReference type="Pfam" id="PF06160">
    <property type="entry name" value="EzrA"/>
    <property type="match status" value="1"/>
</dbReference>
<comment type="similarity">
    <text evidence="6">Belongs to the EzrA family.</text>
</comment>
<dbReference type="GO" id="GO:0005886">
    <property type="term" value="C:plasma membrane"/>
    <property type="evidence" value="ECO:0007669"/>
    <property type="project" value="UniProtKB-SubCell"/>
</dbReference>
<keyword evidence="3 6" id="KW-0175">Coiled coil</keyword>
<evidence type="ECO:0000313" key="9">
    <source>
        <dbReference type="Proteomes" id="UP000774947"/>
    </source>
</evidence>
<organism evidence="8 9">
    <name type="scientific">Lapidilactobacillus dextrinicus</name>
    <dbReference type="NCBI Taxonomy" id="51664"/>
    <lineage>
        <taxon>Bacteria</taxon>
        <taxon>Bacillati</taxon>
        <taxon>Bacillota</taxon>
        <taxon>Bacilli</taxon>
        <taxon>Lactobacillales</taxon>
        <taxon>Lactobacillaceae</taxon>
        <taxon>Lapidilactobacillus</taxon>
    </lineage>
</organism>
<keyword evidence="6" id="KW-0131">Cell cycle</keyword>
<feature type="topological domain" description="Extracellular" evidence="6">
    <location>
        <begin position="1"/>
        <end position="6"/>
    </location>
</feature>
<protein>
    <recommendedName>
        <fullName evidence="6">Septation ring formation regulator EzrA</fullName>
    </recommendedName>
</protein>
<evidence type="ECO:0000256" key="7">
    <source>
        <dbReference type="SAM" id="Phobius"/>
    </source>
</evidence>
<evidence type="ECO:0000256" key="5">
    <source>
        <dbReference type="ARBA" id="ARBA00023210"/>
    </source>
</evidence>
<comment type="caution">
    <text evidence="8">The sequence shown here is derived from an EMBL/GenBank/DDBJ whole genome shotgun (WGS) entry which is preliminary data.</text>
</comment>
<feature type="coiled-coil region" evidence="6">
    <location>
        <begin position="458"/>
        <end position="492"/>
    </location>
</feature>
<feature type="coiled-coil region" evidence="6">
    <location>
        <begin position="252"/>
        <end position="279"/>
    </location>
</feature>
<keyword evidence="2 6" id="KW-1133">Transmembrane helix</keyword>
<keyword evidence="1 6" id="KW-0812">Transmembrane</keyword>
<dbReference type="Gene3D" id="1.10.287.1490">
    <property type="match status" value="1"/>
</dbReference>
<evidence type="ECO:0000256" key="6">
    <source>
        <dbReference type="HAMAP-Rule" id="MF_00728"/>
    </source>
</evidence>
<evidence type="ECO:0000256" key="4">
    <source>
        <dbReference type="ARBA" id="ARBA00023136"/>
    </source>
</evidence>
<feature type="coiled-coil region" evidence="6">
    <location>
        <begin position="109"/>
        <end position="150"/>
    </location>
</feature>
<feature type="transmembrane region" description="Helical" evidence="7">
    <location>
        <begin position="6"/>
        <end position="25"/>
    </location>
</feature>